<accession>A0ABW6A3V3</accession>
<sequence length="135" mass="15980">MSNFLYISVNFFTAVKGKRTKLNRGQVLATAVEATGLNKEDIANKAGYSRSAYYKHIENPELDYHILMAYGRAIRYDFTEEFPDMPKYIAEEPDDTFNKPTTFEEALQQMERWKDKYLELLEKYNQIIEERLMKK</sequence>
<feature type="coiled-coil region" evidence="1">
    <location>
        <begin position="103"/>
        <end position="130"/>
    </location>
</feature>
<gene>
    <name evidence="2" type="ORF">ACFS6H_08460</name>
</gene>
<evidence type="ECO:0000313" key="3">
    <source>
        <dbReference type="Proteomes" id="UP001597511"/>
    </source>
</evidence>
<protein>
    <recommendedName>
        <fullName evidence="4">HTH cro/C1-type domain-containing protein</fullName>
    </recommendedName>
</protein>
<dbReference type="Proteomes" id="UP001597511">
    <property type="component" value="Unassembled WGS sequence"/>
</dbReference>
<evidence type="ECO:0000256" key="1">
    <source>
        <dbReference type="SAM" id="Coils"/>
    </source>
</evidence>
<reference evidence="3" key="1">
    <citation type="journal article" date="2019" name="Int. J. Syst. Evol. Microbiol.">
        <title>The Global Catalogue of Microorganisms (GCM) 10K type strain sequencing project: providing services to taxonomists for standard genome sequencing and annotation.</title>
        <authorList>
            <consortium name="The Broad Institute Genomics Platform"/>
            <consortium name="The Broad Institute Genome Sequencing Center for Infectious Disease"/>
            <person name="Wu L."/>
            <person name="Ma J."/>
        </authorList>
    </citation>
    <scope>NUCLEOTIDE SEQUENCE [LARGE SCALE GENOMIC DNA]</scope>
    <source>
        <strain evidence="3">KCTC 23299</strain>
    </source>
</reference>
<dbReference type="EMBL" id="JBHUOZ010000002">
    <property type="protein sequence ID" value="MFD2919734.1"/>
    <property type="molecule type" value="Genomic_DNA"/>
</dbReference>
<comment type="caution">
    <text evidence="2">The sequence shown here is derived from an EMBL/GenBank/DDBJ whole genome shotgun (WGS) entry which is preliminary data.</text>
</comment>
<name>A0ABW6A3V3_9BACT</name>
<proteinExistence type="predicted"/>
<evidence type="ECO:0000313" key="2">
    <source>
        <dbReference type="EMBL" id="MFD2919734.1"/>
    </source>
</evidence>
<dbReference type="RefSeq" id="WP_386097259.1">
    <property type="nucleotide sequence ID" value="NZ_JBHUOZ010000002.1"/>
</dbReference>
<organism evidence="2 3">
    <name type="scientific">Terrimonas rubra</name>
    <dbReference type="NCBI Taxonomy" id="1035890"/>
    <lineage>
        <taxon>Bacteria</taxon>
        <taxon>Pseudomonadati</taxon>
        <taxon>Bacteroidota</taxon>
        <taxon>Chitinophagia</taxon>
        <taxon>Chitinophagales</taxon>
        <taxon>Chitinophagaceae</taxon>
        <taxon>Terrimonas</taxon>
    </lineage>
</organism>
<evidence type="ECO:0008006" key="4">
    <source>
        <dbReference type="Google" id="ProtNLM"/>
    </source>
</evidence>
<keyword evidence="3" id="KW-1185">Reference proteome</keyword>
<keyword evidence="1" id="KW-0175">Coiled coil</keyword>